<dbReference type="SUPFAM" id="SSF55486">
    <property type="entry name" value="Metalloproteases ('zincins'), catalytic domain"/>
    <property type="match status" value="1"/>
</dbReference>
<feature type="binding site" evidence="1">
    <location>
        <position position="414"/>
    </location>
    <ligand>
        <name>Zn(2+)</name>
        <dbReference type="ChEBI" id="CHEBI:29105"/>
        <note>catalytic</note>
    </ligand>
</feature>
<evidence type="ECO:0000313" key="7">
    <source>
        <dbReference type="Proteomes" id="UP000751190"/>
    </source>
</evidence>
<keyword evidence="3" id="KW-1133">Transmembrane helix</keyword>
<dbReference type="GO" id="GO:0006508">
    <property type="term" value="P:proteolysis"/>
    <property type="evidence" value="ECO:0007669"/>
    <property type="project" value="InterPro"/>
</dbReference>
<feature type="binding site" evidence="1">
    <location>
        <position position="424"/>
    </location>
    <ligand>
        <name>Zn(2+)</name>
        <dbReference type="ChEBI" id="CHEBI:29105"/>
        <note>catalytic</note>
    </ligand>
</feature>
<evidence type="ECO:0000256" key="2">
    <source>
        <dbReference type="SAM" id="MobiDB-lite"/>
    </source>
</evidence>
<dbReference type="Pfam" id="PF13688">
    <property type="entry name" value="Reprolysin_5"/>
    <property type="match status" value="1"/>
</dbReference>
<organism evidence="6 7">
    <name type="scientific">Diacronema lutheri</name>
    <name type="common">Unicellular marine alga</name>
    <name type="synonym">Monochrysis lutheri</name>
    <dbReference type="NCBI Taxonomy" id="2081491"/>
    <lineage>
        <taxon>Eukaryota</taxon>
        <taxon>Haptista</taxon>
        <taxon>Haptophyta</taxon>
        <taxon>Pavlovophyceae</taxon>
        <taxon>Pavlovales</taxon>
        <taxon>Pavlovaceae</taxon>
        <taxon>Diacronema</taxon>
    </lineage>
</organism>
<dbReference type="Gene3D" id="3.40.390.10">
    <property type="entry name" value="Collagenase (Catalytic Domain)"/>
    <property type="match status" value="1"/>
</dbReference>
<dbReference type="AlphaFoldDB" id="A0A8J5XV49"/>
<dbReference type="InterPro" id="IPR024079">
    <property type="entry name" value="MetalloPept_cat_dom_sf"/>
</dbReference>
<dbReference type="InterPro" id="IPR001590">
    <property type="entry name" value="Peptidase_M12B"/>
</dbReference>
<name>A0A8J5XV49_DIALT</name>
<proteinExistence type="predicted"/>
<evidence type="ECO:0000256" key="1">
    <source>
        <dbReference type="PROSITE-ProRule" id="PRU00276"/>
    </source>
</evidence>
<dbReference type="GO" id="GO:0046872">
    <property type="term" value="F:metal ion binding"/>
    <property type="evidence" value="ECO:0007669"/>
    <property type="project" value="UniProtKB-KW"/>
</dbReference>
<feature type="chain" id="PRO_5035220767" description="Peptidase M12B domain-containing protein" evidence="4">
    <location>
        <begin position="17"/>
        <end position="835"/>
    </location>
</feature>
<feature type="domain" description="Peptidase M12B" evidence="5">
    <location>
        <begin position="256"/>
        <end position="467"/>
    </location>
</feature>
<dbReference type="Proteomes" id="UP000751190">
    <property type="component" value="Unassembled WGS sequence"/>
</dbReference>
<evidence type="ECO:0000313" key="6">
    <source>
        <dbReference type="EMBL" id="KAG8465985.1"/>
    </source>
</evidence>
<keyword evidence="7" id="KW-1185">Reference proteome</keyword>
<feature type="region of interest" description="Disordered" evidence="2">
    <location>
        <begin position="183"/>
        <end position="241"/>
    </location>
</feature>
<feature type="active site" evidence="1">
    <location>
        <position position="415"/>
    </location>
</feature>
<comment type="caution">
    <text evidence="6">The sequence shown here is derived from an EMBL/GenBank/DDBJ whole genome shotgun (WGS) entry which is preliminary data.</text>
</comment>
<feature type="compositionally biased region" description="Polar residues" evidence="2">
    <location>
        <begin position="501"/>
        <end position="518"/>
    </location>
</feature>
<evidence type="ECO:0000256" key="4">
    <source>
        <dbReference type="SAM" id="SignalP"/>
    </source>
</evidence>
<keyword evidence="3" id="KW-0812">Transmembrane</keyword>
<reference evidence="6" key="1">
    <citation type="submission" date="2021-05" db="EMBL/GenBank/DDBJ databases">
        <title>The genome of the haptophyte Pavlova lutheri (Diacronema luteri, Pavlovales) - a model for lipid biosynthesis in eukaryotic algae.</title>
        <authorList>
            <person name="Hulatt C.J."/>
            <person name="Posewitz M.C."/>
        </authorList>
    </citation>
    <scope>NUCLEOTIDE SEQUENCE</scope>
    <source>
        <strain evidence="6">NIVA-4/92</strain>
    </source>
</reference>
<accession>A0A8J5XV49</accession>
<feature type="binding site" evidence="1">
    <location>
        <position position="418"/>
    </location>
    <ligand>
        <name>Zn(2+)</name>
        <dbReference type="ChEBI" id="CHEBI:29105"/>
        <note>catalytic</note>
    </ligand>
</feature>
<feature type="region of interest" description="Disordered" evidence="2">
    <location>
        <begin position="475"/>
        <end position="518"/>
    </location>
</feature>
<keyword evidence="1" id="KW-0479">Metal-binding</keyword>
<keyword evidence="4" id="KW-0732">Signal</keyword>
<comment type="caution">
    <text evidence="1">Lacks conserved residue(s) required for the propagation of feature annotation.</text>
</comment>
<sequence>MRWLLAAAAVAGVARGAQPVLKLREWHAVTDLRVVTHGGAERTTTLAGATVDVAVQLALSFGARGRQHTLNLTRAEPFATGASVSVVRGRQREPPRAPPRLHTYFAHDARGHLVASGTVHADGGVRALVRDGAHFLIIEPAATAHIDLPPGVPQPHAGKPFAYYAHDAQLDIGEGERLLRAPSARGAAGGGRANHAGRVHQHATVPHARHAPSADADGTDGAAGVEHAEGGPSGSDGGGDRRRLRELFASCPQTRHRLVIGVVLDQLFVAQLGTGADGALAFLADMLTLSNAIYREQLNVEIVVDRVIIFEKNGATQLAGLPPSYPARAGTAASCEGAAGSLLDEDDLLDGLRLWSAEHAELRPLWHMVTGCDVPSFTVGYAYVEADCLAQAQGGYNTGWTQHIGALTWMVMAHELGHNLGAYHTPAGIMSSVINLQNSAFDGLSGAQICAHLTTKLLVGGPGFAPCLEPIAGAADVQRSPPSPPPSPPPPSPSPSPTPTATMQSATPTIGASAATTTRVGSRIEVRAEITLSGSVDDWVDTSRQLRLRRGIARGVNVAVDDVRLDTLRAASVRFGFTVFQTAAYTDAASVAEKLSGASTREWIARAVREETGATVEASPSVTSITVIDRYENVTSRTVVDLHERLLIGIISAGAGACCVLGALAALLARRRARPPKPGDEPATGGAAQPLPDRRARVSSLWLVHQRLAPSYAMAAPLPARQRSAPAISTANVRSLGVGAGMADGDAPGRSALALERRFSISGTSRRELTRTAGALPTAAVRAHPPLAAAPPVVATVSGASSGSWAMPWRTRPEAEVEAQLANIMVVEASRSFDA</sequence>
<evidence type="ECO:0000259" key="5">
    <source>
        <dbReference type="PROSITE" id="PS50215"/>
    </source>
</evidence>
<feature type="transmembrane region" description="Helical" evidence="3">
    <location>
        <begin position="646"/>
        <end position="669"/>
    </location>
</feature>
<evidence type="ECO:0000256" key="3">
    <source>
        <dbReference type="SAM" id="Phobius"/>
    </source>
</evidence>
<dbReference type="PROSITE" id="PS50215">
    <property type="entry name" value="ADAM_MEPRO"/>
    <property type="match status" value="1"/>
</dbReference>
<feature type="compositionally biased region" description="Low complexity" evidence="2">
    <location>
        <begin position="214"/>
        <end position="224"/>
    </location>
</feature>
<feature type="signal peptide" evidence="4">
    <location>
        <begin position="1"/>
        <end position="16"/>
    </location>
</feature>
<dbReference type="GO" id="GO:0004222">
    <property type="term" value="F:metalloendopeptidase activity"/>
    <property type="evidence" value="ECO:0007669"/>
    <property type="project" value="InterPro"/>
</dbReference>
<dbReference type="OrthoDB" id="5951731at2759"/>
<keyword evidence="1" id="KW-0862">Zinc</keyword>
<protein>
    <recommendedName>
        <fullName evidence="5">Peptidase M12B domain-containing protein</fullName>
    </recommendedName>
</protein>
<gene>
    <name evidence="6" type="ORF">KFE25_005555</name>
</gene>
<feature type="compositionally biased region" description="Pro residues" evidence="2">
    <location>
        <begin position="481"/>
        <end position="498"/>
    </location>
</feature>
<dbReference type="EMBL" id="JAGTXO010000009">
    <property type="protein sequence ID" value="KAG8465985.1"/>
    <property type="molecule type" value="Genomic_DNA"/>
</dbReference>
<keyword evidence="3" id="KW-0472">Membrane</keyword>